<reference evidence="1" key="1">
    <citation type="submission" date="2021-05" db="EMBL/GenBank/DDBJ databases">
        <authorList>
            <person name="Scholz U."/>
            <person name="Mascher M."/>
            <person name="Fiebig A."/>
        </authorList>
    </citation>
    <scope>NUCLEOTIDE SEQUENCE [LARGE SCALE GENOMIC DNA]</scope>
</reference>
<keyword evidence="2" id="KW-1185">Reference proteome</keyword>
<protein>
    <submittedName>
        <fullName evidence="1">Uncharacterized protein</fullName>
    </submittedName>
</protein>
<dbReference type="Proteomes" id="UP001732700">
    <property type="component" value="Chromosome 1C"/>
</dbReference>
<organism evidence="1 2">
    <name type="scientific">Avena sativa</name>
    <name type="common">Oat</name>
    <dbReference type="NCBI Taxonomy" id="4498"/>
    <lineage>
        <taxon>Eukaryota</taxon>
        <taxon>Viridiplantae</taxon>
        <taxon>Streptophyta</taxon>
        <taxon>Embryophyta</taxon>
        <taxon>Tracheophyta</taxon>
        <taxon>Spermatophyta</taxon>
        <taxon>Magnoliopsida</taxon>
        <taxon>Liliopsida</taxon>
        <taxon>Poales</taxon>
        <taxon>Poaceae</taxon>
        <taxon>BOP clade</taxon>
        <taxon>Pooideae</taxon>
        <taxon>Poodae</taxon>
        <taxon>Poeae</taxon>
        <taxon>Poeae Chloroplast Group 1 (Aveneae type)</taxon>
        <taxon>Aveninae</taxon>
        <taxon>Avena</taxon>
    </lineage>
</organism>
<reference evidence="1" key="2">
    <citation type="submission" date="2025-09" db="UniProtKB">
        <authorList>
            <consortium name="EnsemblPlants"/>
        </authorList>
    </citation>
    <scope>IDENTIFICATION</scope>
</reference>
<sequence>MDGKSQRPGASSGKSMTVTMEVDTLDCPICFHPLSSPIFQCSVGHFLCSSCRSKLLDQKCHLCSTKTSFKRCFGMEQVVQSVNVSCHNAMYGCTRKMPYYLKEGHEKECPASGCFCPVGSCTFYFYGSTETLLEHITTEHQIPSTTLLDSDTVSLHLQPGLHALRRNKTSYLFLLSLSLLPVGHAISIFCVQPKPIKPKFTCDMRYDCFTTGFSESSSCHIRSASFSEGIPAGYDLILPKGKFPDDQKSILLRITIHQVLLSVSGPHLQGKGRQRKTPFDCYYSADEDDDDDDDEDDDDDDDIP</sequence>
<evidence type="ECO:0000313" key="2">
    <source>
        <dbReference type="Proteomes" id="UP001732700"/>
    </source>
</evidence>
<dbReference type="EnsemblPlants" id="AVESA.00010b.r2.1CG0119330.1">
    <property type="protein sequence ID" value="AVESA.00010b.r2.1CG0119330.1.CDS"/>
    <property type="gene ID" value="AVESA.00010b.r2.1CG0119330"/>
</dbReference>
<name>A0ACD5TS57_AVESA</name>
<proteinExistence type="predicted"/>
<evidence type="ECO:0000313" key="1">
    <source>
        <dbReference type="EnsemblPlants" id="AVESA.00010b.r2.1CG0119330.1.CDS"/>
    </source>
</evidence>
<accession>A0ACD5TS57</accession>